<dbReference type="EMBL" id="JAGTJQ010000003">
    <property type="protein sequence ID" value="KAH7035447.1"/>
    <property type="molecule type" value="Genomic_DNA"/>
</dbReference>
<organism evidence="2 3">
    <name type="scientific">Microdochium trichocladiopsis</name>
    <dbReference type="NCBI Taxonomy" id="1682393"/>
    <lineage>
        <taxon>Eukaryota</taxon>
        <taxon>Fungi</taxon>
        <taxon>Dikarya</taxon>
        <taxon>Ascomycota</taxon>
        <taxon>Pezizomycotina</taxon>
        <taxon>Sordariomycetes</taxon>
        <taxon>Xylariomycetidae</taxon>
        <taxon>Xylariales</taxon>
        <taxon>Microdochiaceae</taxon>
        <taxon>Microdochium</taxon>
    </lineage>
</organism>
<dbReference type="Proteomes" id="UP000756346">
    <property type="component" value="Unassembled WGS sequence"/>
</dbReference>
<accession>A0A9P9BTF7</accession>
<feature type="chain" id="PRO_5040109550" evidence="1">
    <location>
        <begin position="19"/>
        <end position="159"/>
    </location>
</feature>
<dbReference type="AlphaFoldDB" id="A0A9P9BTF7"/>
<keyword evidence="1" id="KW-0732">Signal</keyword>
<reference evidence="2" key="1">
    <citation type="journal article" date="2021" name="Nat. Commun.">
        <title>Genetic determinants of endophytism in the Arabidopsis root mycobiome.</title>
        <authorList>
            <person name="Mesny F."/>
            <person name="Miyauchi S."/>
            <person name="Thiergart T."/>
            <person name="Pickel B."/>
            <person name="Atanasova L."/>
            <person name="Karlsson M."/>
            <person name="Huettel B."/>
            <person name="Barry K.W."/>
            <person name="Haridas S."/>
            <person name="Chen C."/>
            <person name="Bauer D."/>
            <person name="Andreopoulos W."/>
            <person name="Pangilinan J."/>
            <person name="LaButti K."/>
            <person name="Riley R."/>
            <person name="Lipzen A."/>
            <person name="Clum A."/>
            <person name="Drula E."/>
            <person name="Henrissat B."/>
            <person name="Kohler A."/>
            <person name="Grigoriev I.V."/>
            <person name="Martin F.M."/>
            <person name="Hacquard S."/>
        </authorList>
    </citation>
    <scope>NUCLEOTIDE SEQUENCE</scope>
    <source>
        <strain evidence="2">MPI-CAGE-CH-0230</strain>
    </source>
</reference>
<evidence type="ECO:0000256" key="1">
    <source>
        <dbReference type="SAM" id="SignalP"/>
    </source>
</evidence>
<protein>
    <submittedName>
        <fullName evidence="2">Uncharacterized protein</fullName>
    </submittedName>
</protein>
<feature type="signal peptide" evidence="1">
    <location>
        <begin position="1"/>
        <end position="18"/>
    </location>
</feature>
<gene>
    <name evidence="2" type="ORF">B0I36DRAFT_360811</name>
</gene>
<keyword evidence="3" id="KW-1185">Reference proteome</keyword>
<sequence length="159" mass="17371">MKFSAITSVFCLASAALAAPAAPASVEERALIQLEPFNNFRFVNLDLAYLQAINGFDLQSFVNLQLKNNLDLSSFQSLFLEDAFTVNKILQLQQVAILSQLSAIGAFSNIDLSRVKLGGFNFAQIATIANFPLNTLINTVLQPQLRVVVDQTPPLTIII</sequence>
<name>A0A9P9BTF7_9PEZI</name>
<evidence type="ECO:0000313" key="3">
    <source>
        <dbReference type="Proteomes" id="UP000756346"/>
    </source>
</evidence>
<comment type="caution">
    <text evidence="2">The sequence shown here is derived from an EMBL/GenBank/DDBJ whole genome shotgun (WGS) entry which is preliminary data.</text>
</comment>
<proteinExistence type="predicted"/>
<dbReference type="OrthoDB" id="4941431at2759"/>
<evidence type="ECO:0000313" key="2">
    <source>
        <dbReference type="EMBL" id="KAH7035447.1"/>
    </source>
</evidence>
<dbReference type="GeneID" id="70187930"/>
<dbReference type="RefSeq" id="XP_046015540.1">
    <property type="nucleotide sequence ID" value="XM_046158384.1"/>
</dbReference>